<sequence>MRKIVFTLLSACYSLSVLSQESQTEYNFLRVPVSAHSAALGGDNISIIEDDETFIFNNPSLLSSVSDKTINFNYMNYMSGVNILSASFNRIVQEKVSWAISAQYINYGTMKETDENNIQTGNFSAKDIALAGYLSYMLSERIVGGLTTKFITSYIGDYNSLAVGFDLGLNYYDPNKEWSVSIAAKNLGGQLKAYNEDFEPMPIDIQIGATKRLLNTPFRISTTLVDLNHLNYSFINHAVFGAEIILSPNIWIGAGYNCRRAKEMKLQSSDGESSHGAGLSFGAGLNLDRFKLNVAYGKYHVSSSSLLINAAYTL</sequence>
<evidence type="ECO:0000313" key="4">
    <source>
        <dbReference type="Proteomes" id="UP000216189"/>
    </source>
</evidence>
<name>A0AA37HWJ7_SEGBR</name>
<dbReference type="Proteomes" id="UP000887043">
    <property type="component" value="Unassembled WGS sequence"/>
</dbReference>
<dbReference type="EMBL" id="BPTR01000001">
    <property type="protein sequence ID" value="GJG28175.1"/>
    <property type="molecule type" value="Genomic_DNA"/>
</dbReference>
<feature type="signal peptide" evidence="1">
    <location>
        <begin position="1"/>
        <end position="19"/>
    </location>
</feature>
<feature type="chain" id="PRO_5041354205" evidence="1">
    <location>
        <begin position="20"/>
        <end position="314"/>
    </location>
</feature>
<dbReference type="RefSeq" id="WP_006282063.1">
    <property type="nucleotide sequence ID" value="NZ_BPTR01000001.1"/>
</dbReference>
<dbReference type="Proteomes" id="UP000216189">
    <property type="component" value="Unassembled WGS sequence"/>
</dbReference>
<gene>
    <name evidence="3" type="ORF">CIK91_10515</name>
    <name evidence="2" type="ORF">PRRU23_18750</name>
</gene>
<dbReference type="AlphaFoldDB" id="A0AA37HWJ7"/>
<dbReference type="NCBIfam" id="NF033709">
    <property type="entry name" value="PorV_fam"/>
    <property type="match status" value="1"/>
</dbReference>
<dbReference type="NCBIfam" id="NF033711">
    <property type="entry name" value="T9SS_PorQ"/>
    <property type="match status" value="1"/>
</dbReference>
<protein>
    <submittedName>
        <fullName evidence="3">DUF3308 domain-containing protein</fullName>
    </submittedName>
</protein>
<evidence type="ECO:0000313" key="2">
    <source>
        <dbReference type="EMBL" id="GJG28175.1"/>
    </source>
</evidence>
<proteinExistence type="predicted"/>
<dbReference type="EMBL" id="NPJF01000051">
    <property type="protein sequence ID" value="OYP53938.1"/>
    <property type="molecule type" value="Genomic_DNA"/>
</dbReference>
<reference evidence="2" key="2">
    <citation type="submission" date="2021-08" db="EMBL/GenBank/DDBJ databases">
        <title>Prevotella lacticifex sp. nov., isolated from rumen of cow.</title>
        <authorList>
            <person name="Shinkai T."/>
            <person name="Ikeyama N."/>
            <person name="Kumagai M."/>
            <person name="Ohmori H."/>
            <person name="Sakamoto M."/>
            <person name="Ohkuma M."/>
            <person name="Mitsumori M."/>
        </authorList>
    </citation>
    <scope>NUCLEOTIDE SEQUENCE</scope>
    <source>
        <strain evidence="2">DSM 11371</strain>
    </source>
</reference>
<organism evidence="2 5">
    <name type="scientific">Segatella bryantii</name>
    <name type="common">Prevotella bryantii</name>
    <dbReference type="NCBI Taxonomy" id="77095"/>
    <lineage>
        <taxon>Bacteria</taxon>
        <taxon>Pseudomonadati</taxon>
        <taxon>Bacteroidota</taxon>
        <taxon>Bacteroidia</taxon>
        <taxon>Bacteroidales</taxon>
        <taxon>Prevotellaceae</taxon>
        <taxon>Segatella</taxon>
    </lineage>
</organism>
<dbReference type="GeneID" id="72480702"/>
<evidence type="ECO:0000313" key="5">
    <source>
        <dbReference type="Proteomes" id="UP000887043"/>
    </source>
</evidence>
<evidence type="ECO:0000256" key="1">
    <source>
        <dbReference type="SAM" id="SignalP"/>
    </source>
</evidence>
<keyword evidence="4" id="KW-1185">Reference proteome</keyword>
<accession>A0AA37HWJ7</accession>
<evidence type="ECO:0000313" key="3">
    <source>
        <dbReference type="EMBL" id="OYP53938.1"/>
    </source>
</evidence>
<comment type="caution">
    <text evidence="2">The sequence shown here is derived from an EMBL/GenBank/DDBJ whole genome shotgun (WGS) entry which is preliminary data.</text>
</comment>
<reference evidence="3 4" key="1">
    <citation type="submission" date="2017-08" db="EMBL/GenBank/DDBJ databases">
        <title>Comparative genomics of non-oral Prevotella species.</title>
        <authorList>
            <person name="Accetto T."/>
            <person name="Nograsek B."/>
            <person name="Avgustin G."/>
        </authorList>
    </citation>
    <scope>NUCLEOTIDE SEQUENCE [LARGE SCALE GENOMIC DNA]</scope>
    <source>
        <strain evidence="3 4">TC1-1</strain>
    </source>
</reference>
<keyword evidence="1" id="KW-0732">Signal</keyword>